<dbReference type="Proteomes" id="UP000294530">
    <property type="component" value="Unassembled WGS sequence"/>
</dbReference>
<dbReference type="EMBL" id="SHOA02000019">
    <property type="protein sequence ID" value="TDH70055.1"/>
    <property type="molecule type" value="Genomic_DNA"/>
</dbReference>
<accession>A0A976FNH1</accession>
<sequence length="655" mass="73624">MTAVLQSLDNKVPAQVDGETALMMEEKCEEKSISSEPDPDAELLSTQVFMQENRDTTFNESLIKAHVKSYSTHNQSTSTQEHAPFQAHASPTFKSIPSPTKVVKPFKTTENTSDPLDEFRAKGPEGKFTRVFPSVSKLVESDGWQIAHGLNTLFCAMPGVQFFNFKPNINVFDSKRKACWKFIQLVGATTGDEHDDNGLWDLLWPIAENEFKWFTMTCGTETWYVKPQTKFEDFKPNETVFQSKKKAVLQCLAEEVGDIPLGESVEGFQVLSFAPLPKVESTFTKAKTSLFKTPSPAVKQIKGVQDTTAKSASFVTPAKHTQVASTTSSTKRKLASSGKRSSGSLKGKPSKVVLKHTNLRKQETNEPSVSENTTSLDEFHFLAPEFRCSFGIVYKKLQAEGWHCKSGTFEYDYFAPTYTKATKALNVNYFHSQADFEDFLKVSGTWKRIENELRNEHDVAVEQERELALERHHQRLEQQAARKRSVALYGLSSLPKPKKVKKASKKATRGDVARSPLITQAKVLKVPSMKFGTVLKKLLARGWYYRPGRFEYDYFKPSANPKTAISGEDRFESASALEIYLKTTGLWEQLADEVAQDEWDITETVEHAKQTKVTSPLMAAAVVSKKSPSHVVEKDVVKALTNDIWANSHEFDFNE</sequence>
<dbReference type="KEGG" id="blac:94344628"/>
<organism evidence="2 3">
    <name type="scientific">Bremia lactucae</name>
    <name type="common">Lettuce downy mildew</name>
    <dbReference type="NCBI Taxonomy" id="4779"/>
    <lineage>
        <taxon>Eukaryota</taxon>
        <taxon>Sar</taxon>
        <taxon>Stramenopiles</taxon>
        <taxon>Oomycota</taxon>
        <taxon>Peronosporomycetes</taxon>
        <taxon>Peronosporales</taxon>
        <taxon>Peronosporaceae</taxon>
        <taxon>Bremia</taxon>
    </lineage>
</organism>
<dbReference type="AlphaFoldDB" id="A0A976FNH1"/>
<reference evidence="2 3" key="1">
    <citation type="journal article" date="2021" name="Genome Biol.">
        <title>AFLAP: assembly-free linkage analysis pipeline using k-mers from genome sequencing data.</title>
        <authorList>
            <person name="Fletcher K."/>
            <person name="Zhang L."/>
            <person name="Gil J."/>
            <person name="Han R."/>
            <person name="Cavanaugh K."/>
            <person name="Michelmore R."/>
        </authorList>
    </citation>
    <scope>NUCLEOTIDE SEQUENCE [LARGE SCALE GENOMIC DNA]</scope>
    <source>
        <strain evidence="2 3">SF5</strain>
    </source>
</reference>
<name>A0A976FNH1_BRELC</name>
<proteinExistence type="predicted"/>
<evidence type="ECO:0000313" key="3">
    <source>
        <dbReference type="Proteomes" id="UP000294530"/>
    </source>
</evidence>
<comment type="caution">
    <text evidence="2">The sequence shown here is derived from an EMBL/GenBank/DDBJ whole genome shotgun (WGS) entry which is preliminary data.</text>
</comment>
<dbReference type="OrthoDB" id="70537at2759"/>
<gene>
    <name evidence="2" type="ORF">CCR75_000851</name>
</gene>
<dbReference type="GeneID" id="94344628"/>
<feature type="region of interest" description="Disordered" evidence="1">
    <location>
        <begin position="99"/>
        <end position="120"/>
    </location>
</feature>
<feature type="compositionally biased region" description="Low complexity" evidence="1">
    <location>
        <begin position="335"/>
        <end position="349"/>
    </location>
</feature>
<evidence type="ECO:0000256" key="1">
    <source>
        <dbReference type="SAM" id="MobiDB-lite"/>
    </source>
</evidence>
<keyword evidence="3" id="KW-1185">Reference proteome</keyword>
<evidence type="ECO:0000313" key="2">
    <source>
        <dbReference type="EMBL" id="TDH70055.1"/>
    </source>
</evidence>
<dbReference type="RefSeq" id="XP_067819554.1">
    <property type="nucleotide sequence ID" value="XM_067958957.1"/>
</dbReference>
<feature type="region of interest" description="Disordered" evidence="1">
    <location>
        <begin position="323"/>
        <end position="349"/>
    </location>
</feature>
<protein>
    <submittedName>
        <fullName evidence="2">Uncharacterized protein</fullName>
    </submittedName>
</protein>